<reference evidence="5 6" key="1">
    <citation type="journal article" date="2016" name="Sci. Rep.">
        <title>Peltaster fructicola genome reveals evolution from an invasive phytopathogen to an ectophytic parasite.</title>
        <authorList>
            <person name="Xu C."/>
            <person name="Chen H."/>
            <person name="Gleason M.L."/>
            <person name="Xu J.R."/>
            <person name="Liu H."/>
            <person name="Zhang R."/>
            <person name="Sun G."/>
        </authorList>
    </citation>
    <scope>NUCLEOTIDE SEQUENCE [LARGE SCALE GENOMIC DNA]</scope>
    <source>
        <strain evidence="5 6">LNHT1506</strain>
    </source>
</reference>
<evidence type="ECO:0000256" key="4">
    <source>
        <dbReference type="ARBA" id="ARBA00023453"/>
    </source>
</evidence>
<dbReference type="Proteomes" id="UP000503462">
    <property type="component" value="Chromosome 4"/>
</dbReference>
<keyword evidence="3" id="KW-0949">S-adenosyl-L-methionine</keyword>
<dbReference type="InterPro" id="IPR050362">
    <property type="entry name" value="Cation-dep_OMT"/>
</dbReference>
<keyword evidence="1" id="KW-0489">Methyltransferase</keyword>
<dbReference type="InterPro" id="IPR029063">
    <property type="entry name" value="SAM-dependent_MTases_sf"/>
</dbReference>
<dbReference type="PROSITE" id="PS51682">
    <property type="entry name" value="SAM_OMT_I"/>
    <property type="match status" value="1"/>
</dbReference>
<keyword evidence="2" id="KW-0808">Transferase</keyword>
<evidence type="ECO:0000256" key="3">
    <source>
        <dbReference type="ARBA" id="ARBA00022691"/>
    </source>
</evidence>
<proteinExistence type="inferred from homology"/>
<organism evidence="5 6">
    <name type="scientific">Peltaster fructicola</name>
    <dbReference type="NCBI Taxonomy" id="286661"/>
    <lineage>
        <taxon>Eukaryota</taxon>
        <taxon>Fungi</taxon>
        <taxon>Dikarya</taxon>
        <taxon>Ascomycota</taxon>
        <taxon>Pezizomycotina</taxon>
        <taxon>Dothideomycetes</taxon>
        <taxon>Dothideomycetes incertae sedis</taxon>
        <taxon>Peltaster</taxon>
    </lineage>
</organism>
<evidence type="ECO:0000256" key="2">
    <source>
        <dbReference type="ARBA" id="ARBA00022679"/>
    </source>
</evidence>
<evidence type="ECO:0008006" key="7">
    <source>
        <dbReference type="Google" id="ProtNLM"/>
    </source>
</evidence>
<dbReference type="AlphaFoldDB" id="A0A6H0Y2F6"/>
<dbReference type="OrthoDB" id="10251242at2759"/>
<evidence type="ECO:0000313" key="5">
    <source>
        <dbReference type="EMBL" id="QIX01187.1"/>
    </source>
</evidence>
<evidence type="ECO:0000256" key="1">
    <source>
        <dbReference type="ARBA" id="ARBA00022603"/>
    </source>
</evidence>
<dbReference type="PANTHER" id="PTHR10509:SF14">
    <property type="entry name" value="CAFFEOYL-COA O-METHYLTRANSFERASE 3-RELATED"/>
    <property type="match status" value="1"/>
</dbReference>
<dbReference type="Pfam" id="PF01596">
    <property type="entry name" value="Methyltransf_3"/>
    <property type="match status" value="1"/>
</dbReference>
<accession>A0A6H0Y2F6</accession>
<comment type="similarity">
    <text evidence="4">Belongs to the class I-like SAM-binding methyltransferase superfamily. Cation-dependent O-methyltransferase family.</text>
</comment>
<protein>
    <recommendedName>
        <fullName evidence="7">O-methyltransferase domain-containing protein</fullName>
    </recommendedName>
</protein>
<gene>
    <name evidence="5" type="ORF">AMS68_006704</name>
</gene>
<dbReference type="GO" id="GO:0032259">
    <property type="term" value="P:methylation"/>
    <property type="evidence" value="ECO:0007669"/>
    <property type="project" value="UniProtKB-KW"/>
</dbReference>
<sequence length="241" mass="26885">MTAPSFKGREYEKDRRWTDVDRYAVKHLDQNNQYKDALQYAKDLAEQEGLPNIEVSTLQGRFLASQCQLINAKHILEVGTLGGYSAIWLASTSHDVKVTTIEIDPKHKAVAERVLEHAGLLHRVEILLGNGVDVLQRLRAEVVTGARPRYDLVFIDADKPNNLNYFNRAVLISRSRACIIVDNVVRKGNLANEAIAQTDERVRGSREVVEAVGQHAGVLQSTLIQTVGEKNYDGFLLVVLG</sequence>
<keyword evidence="6" id="KW-1185">Reference proteome</keyword>
<name>A0A6H0Y2F6_9PEZI</name>
<dbReference type="SUPFAM" id="SSF53335">
    <property type="entry name" value="S-adenosyl-L-methionine-dependent methyltransferases"/>
    <property type="match status" value="1"/>
</dbReference>
<dbReference type="PANTHER" id="PTHR10509">
    <property type="entry name" value="O-METHYLTRANSFERASE-RELATED"/>
    <property type="match status" value="1"/>
</dbReference>
<dbReference type="EMBL" id="CP051142">
    <property type="protein sequence ID" value="QIX01187.1"/>
    <property type="molecule type" value="Genomic_DNA"/>
</dbReference>
<dbReference type="InterPro" id="IPR002935">
    <property type="entry name" value="SAM_O-MeTrfase"/>
</dbReference>
<dbReference type="Gene3D" id="3.40.50.150">
    <property type="entry name" value="Vaccinia Virus protein VP39"/>
    <property type="match status" value="1"/>
</dbReference>
<dbReference type="GO" id="GO:0008171">
    <property type="term" value="F:O-methyltransferase activity"/>
    <property type="evidence" value="ECO:0007669"/>
    <property type="project" value="InterPro"/>
</dbReference>
<evidence type="ECO:0000313" key="6">
    <source>
        <dbReference type="Proteomes" id="UP000503462"/>
    </source>
</evidence>
<dbReference type="GO" id="GO:0008757">
    <property type="term" value="F:S-adenosylmethionine-dependent methyltransferase activity"/>
    <property type="evidence" value="ECO:0007669"/>
    <property type="project" value="TreeGrafter"/>
</dbReference>